<dbReference type="PRINTS" id="PR00344">
    <property type="entry name" value="BCTRLSENSOR"/>
</dbReference>
<keyword evidence="4" id="KW-0808">Transferase</keyword>
<dbReference type="Gene3D" id="1.10.287.130">
    <property type="match status" value="1"/>
</dbReference>
<dbReference type="Pfam" id="PF02518">
    <property type="entry name" value="HATPase_c"/>
    <property type="match status" value="1"/>
</dbReference>
<dbReference type="Gene3D" id="3.30.565.10">
    <property type="entry name" value="Histidine kinase-like ATPase, C-terminal domain"/>
    <property type="match status" value="1"/>
</dbReference>
<dbReference type="InterPro" id="IPR005467">
    <property type="entry name" value="His_kinase_dom"/>
</dbReference>
<dbReference type="EMBL" id="JABURA010000001">
    <property type="protein sequence ID" value="NUB91341.1"/>
    <property type="molecule type" value="Genomic_DNA"/>
</dbReference>
<feature type="compositionally biased region" description="Basic and acidic residues" evidence="6">
    <location>
        <begin position="1"/>
        <end position="22"/>
    </location>
</feature>
<dbReference type="InterPro" id="IPR004358">
    <property type="entry name" value="Sig_transdc_His_kin-like_C"/>
</dbReference>
<evidence type="ECO:0000256" key="3">
    <source>
        <dbReference type="ARBA" id="ARBA00022553"/>
    </source>
</evidence>
<dbReference type="SMART" id="SM00388">
    <property type="entry name" value="HisKA"/>
    <property type="match status" value="1"/>
</dbReference>
<dbReference type="Pfam" id="PF00512">
    <property type="entry name" value="HisKA"/>
    <property type="match status" value="1"/>
</dbReference>
<dbReference type="PANTHER" id="PTHR43304">
    <property type="entry name" value="PHYTOCHROME-LIKE PROTEIN CPH1"/>
    <property type="match status" value="1"/>
</dbReference>
<comment type="catalytic activity">
    <reaction evidence="1">
        <text>ATP + protein L-histidine = ADP + protein N-phospho-L-histidine.</text>
        <dbReference type="EC" id="2.7.13.3"/>
    </reaction>
</comment>
<evidence type="ECO:0000313" key="8">
    <source>
        <dbReference type="EMBL" id="NUB91341.1"/>
    </source>
</evidence>
<evidence type="ECO:0000256" key="2">
    <source>
        <dbReference type="ARBA" id="ARBA00012438"/>
    </source>
</evidence>
<feature type="region of interest" description="Disordered" evidence="6">
    <location>
        <begin position="1"/>
        <end position="40"/>
    </location>
</feature>
<feature type="domain" description="Histidine kinase" evidence="7">
    <location>
        <begin position="758"/>
        <end position="971"/>
    </location>
</feature>
<dbReference type="Proteomes" id="UP000728647">
    <property type="component" value="Unassembled WGS sequence"/>
</dbReference>
<dbReference type="InterPro" id="IPR003018">
    <property type="entry name" value="GAF"/>
</dbReference>
<dbReference type="Gene3D" id="3.30.450.40">
    <property type="match status" value="2"/>
</dbReference>
<evidence type="ECO:0000259" key="7">
    <source>
        <dbReference type="PROSITE" id="PS50109"/>
    </source>
</evidence>
<evidence type="ECO:0000313" key="9">
    <source>
        <dbReference type="Proteomes" id="UP000728647"/>
    </source>
</evidence>
<dbReference type="AlphaFoldDB" id="A0A8J8GKI6"/>
<dbReference type="PROSITE" id="PS50109">
    <property type="entry name" value="HIS_KIN"/>
    <property type="match status" value="1"/>
</dbReference>
<reference evidence="8" key="1">
    <citation type="submission" date="2020-06" db="EMBL/GenBank/DDBJ databases">
        <title>Haloterrigena sp. nov., an extremely halophilic archaeon isolated from a saline sediment.</title>
        <authorList>
            <person name="Liu B.-B."/>
        </authorList>
    </citation>
    <scope>NUCLEOTIDE SEQUENCE</scope>
    <source>
        <strain evidence="8">SYSU A121-1</strain>
    </source>
</reference>
<dbReference type="OrthoDB" id="106630at2157"/>
<dbReference type="InterPro" id="IPR029016">
    <property type="entry name" value="GAF-like_dom_sf"/>
</dbReference>
<evidence type="ECO:0000256" key="1">
    <source>
        <dbReference type="ARBA" id="ARBA00000085"/>
    </source>
</evidence>
<evidence type="ECO:0000256" key="6">
    <source>
        <dbReference type="SAM" id="MobiDB-lite"/>
    </source>
</evidence>
<dbReference type="GO" id="GO:0000155">
    <property type="term" value="F:phosphorelay sensor kinase activity"/>
    <property type="evidence" value="ECO:0007669"/>
    <property type="project" value="InterPro"/>
</dbReference>
<keyword evidence="5" id="KW-0418">Kinase</keyword>
<sequence>MSDEVERTDRRRASDREPRLEAPDQGSAFRGPVGSTDGRTRSHDHLALLYESRDEQFDAVIPFVRRGLEDGERCLYLADETGRDEICDALRDAGVDVDEALESDALVLSDAEDAYLRDGSFDLEASLELLETFVAESTVDFEGARVTAEETWLLRAIEDADEFVALEARMNDRLRGENCTLLCQYDRERFPAPVLEDVIKTHPYLVSGGTVSENFYYTPPETFFDGEKPAATVDRMIRTVHERTDAKTAVREHRTYLRELYETTADADLSFEERVERLLELGCERFDLRGGALAHLPTWDDNFRAEVTVGPDMGDLEGELPIQPTDGNFCRKAIDWDEPTAVPDVAAAGWDDDPVFEEFGFATYFGIRVTAGTEPYGTFWFYDTEPRDRPFTDAERTFLELMGQWISTELERRRREEFLRTSYEITSDPDLAFAEKIERLLEHGREWFGCDVGYFTAVEAETDRFEIVEAVGSHERIRTGGGGSLSGTYCKKVVDAGESVGVHDAADAGWEGDPAYDTYGLDAFLGTTLEVDGEQYGTLCFGSETPREGPFSETEYTFIDLISQWVSTELERRRDERTQRELYEITADPDRSFDQQLQAVLDLGCERFDMELGGVAMVDPAADRFEVETTNGDHEYLTPGEPYPLSQTYCEAPIDEEGTRTITDPVETGFDGKLCYERFGVRAYLGTHLEIEGSPDRTFWFVSTEPREEFSEAERTLHHLMGQWVKYELDRRQYERDLEETVDRLQQSNDRLKQFAYAASHDLQEPLRMVSSYLQLLENRYTDDLDSEAREFIEFAVDGADRMREMIDDLLAFSRVEHADGEFEPVDCTEVLDRVQDDLQLRIAENDVEILVDSLPTVRADGDQLEQLFSNLVSNGIKYNESAVPRVEVSAADRDDRWEFAVADNGIGIDPEKTDRIFEVFKRLHHDDEYPGTGIGLSLCQEIADNHGGDIRVESEPGAGSTFYITLPKRNLE</sequence>
<proteinExistence type="predicted"/>
<name>A0A8J8GKI6_9EURY</name>
<dbReference type="SMART" id="SM00387">
    <property type="entry name" value="HATPase_c"/>
    <property type="match status" value="1"/>
</dbReference>
<dbReference type="PANTHER" id="PTHR43304:SF1">
    <property type="entry name" value="PAC DOMAIN-CONTAINING PROTEIN"/>
    <property type="match status" value="1"/>
</dbReference>
<dbReference type="FunFam" id="3.30.565.10:FF:000006">
    <property type="entry name" value="Sensor histidine kinase WalK"/>
    <property type="match status" value="1"/>
</dbReference>
<dbReference type="EC" id="2.7.13.3" evidence="2"/>
<dbReference type="SMART" id="SM00065">
    <property type="entry name" value="GAF"/>
    <property type="match status" value="2"/>
</dbReference>
<protein>
    <recommendedName>
        <fullName evidence="2">histidine kinase</fullName>
        <ecNumber evidence="2">2.7.13.3</ecNumber>
    </recommendedName>
</protein>
<dbReference type="InterPro" id="IPR036890">
    <property type="entry name" value="HATPase_C_sf"/>
</dbReference>
<organism evidence="8 9">
    <name type="scientific">Haloterrigena gelatinilytica</name>
    <dbReference type="NCBI Taxonomy" id="2741724"/>
    <lineage>
        <taxon>Archaea</taxon>
        <taxon>Methanobacteriati</taxon>
        <taxon>Methanobacteriota</taxon>
        <taxon>Stenosarchaea group</taxon>
        <taxon>Halobacteria</taxon>
        <taxon>Halobacteriales</taxon>
        <taxon>Natrialbaceae</taxon>
        <taxon>Haloterrigena</taxon>
    </lineage>
</organism>
<dbReference type="SUPFAM" id="SSF55874">
    <property type="entry name" value="ATPase domain of HSP90 chaperone/DNA topoisomerase II/histidine kinase"/>
    <property type="match status" value="1"/>
</dbReference>
<comment type="caution">
    <text evidence="8">The sequence shown here is derived from an EMBL/GenBank/DDBJ whole genome shotgun (WGS) entry which is preliminary data.</text>
</comment>
<dbReference type="InterPro" id="IPR003661">
    <property type="entry name" value="HisK_dim/P_dom"/>
</dbReference>
<dbReference type="SUPFAM" id="SSF47384">
    <property type="entry name" value="Homodimeric domain of signal transducing histidine kinase"/>
    <property type="match status" value="1"/>
</dbReference>
<keyword evidence="3" id="KW-0597">Phosphoprotein</keyword>
<dbReference type="Pfam" id="PF01590">
    <property type="entry name" value="GAF"/>
    <property type="match status" value="2"/>
</dbReference>
<gene>
    <name evidence="8" type="ORF">HT576_09965</name>
</gene>
<evidence type="ECO:0000256" key="4">
    <source>
        <dbReference type="ARBA" id="ARBA00022679"/>
    </source>
</evidence>
<dbReference type="InterPro" id="IPR036097">
    <property type="entry name" value="HisK_dim/P_sf"/>
</dbReference>
<dbReference type="InterPro" id="IPR052162">
    <property type="entry name" value="Sensor_kinase/Photoreceptor"/>
</dbReference>
<dbReference type="InterPro" id="IPR003594">
    <property type="entry name" value="HATPase_dom"/>
</dbReference>
<dbReference type="SUPFAM" id="SSF55781">
    <property type="entry name" value="GAF domain-like"/>
    <property type="match status" value="3"/>
</dbReference>
<accession>A0A8J8GKI6</accession>
<evidence type="ECO:0000256" key="5">
    <source>
        <dbReference type="ARBA" id="ARBA00022777"/>
    </source>
</evidence>
<dbReference type="InterPro" id="IPR025847">
    <property type="entry name" value="MEDS_domain"/>
</dbReference>
<dbReference type="Pfam" id="PF14417">
    <property type="entry name" value="MEDS"/>
    <property type="match status" value="1"/>
</dbReference>
<dbReference type="CDD" id="cd00082">
    <property type="entry name" value="HisKA"/>
    <property type="match status" value="1"/>
</dbReference>
<dbReference type="RefSeq" id="WP_174701942.1">
    <property type="nucleotide sequence ID" value="NZ_JABURA010000001.1"/>
</dbReference>